<accession>A0A0R3WTW7</accession>
<proteinExistence type="predicted"/>
<reference evidence="2 3" key="2">
    <citation type="submission" date="2018-11" db="EMBL/GenBank/DDBJ databases">
        <authorList>
            <consortium name="Pathogen Informatics"/>
        </authorList>
    </citation>
    <scope>NUCLEOTIDE SEQUENCE [LARGE SCALE GENOMIC DNA]</scope>
</reference>
<dbReference type="WBParaSite" id="TTAC_0000420701-mRNA-1">
    <property type="protein sequence ID" value="TTAC_0000420701-mRNA-1"/>
    <property type="gene ID" value="TTAC_0000420701"/>
</dbReference>
<name>A0A0R3WTW7_HYDTA</name>
<dbReference type="EMBL" id="UYWX01003879">
    <property type="protein sequence ID" value="VDM24395.1"/>
    <property type="molecule type" value="Genomic_DNA"/>
</dbReference>
<feature type="region of interest" description="Disordered" evidence="1">
    <location>
        <begin position="1"/>
        <end position="113"/>
    </location>
</feature>
<organism evidence="4">
    <name type="scientific">Hydatigena taeniaeformis</name>
    <name type="common">Feline tapeworm</name>
    <name type="synonym">Taenia taeniaeformis</name>
    <dbReference type="NCBI Taxonomy" id="6205"/>
    <lineage>
        <taxon>Eukaryota</taxon>
        <taxon>Metazoa</taxon>
        <taxon>Spiralia</taxon>
        <taxon>Lophotrochozoa</taxon>
        <taxon>Platyhelminthes</taxon>
        <taxon>Cestoda</taxon>
        <taxon>Eucestoda</taxon>
        <taxon>Cyclophyllidea</taxon>
        <taxon>Taeniidae</taxon>
        <taxon>Hydatigera</taxon>
    </lineage>
</organism>
<protein>
    <submittedName>
        <fullName evidence="4">PHLB1</fullName>
    </submittedName>
</protein>
<evidence type="ECO:0000313" key="3">
    <source>
        <dbReference type="Proteomes" id="UP000274429"/>
    </source>
</evidence>
<evidence type="ECO:0000313" key="2">
    <source>
        <dbReference type="EMBL" id="VDM24395.1"/>
    </source>
</evidence>
<feature type="compositionally biased region" description="Low complexity" evidence="1">
    <location>
        <begin position="12"/>
        <end position="22"/>
    </location>
</feature>
<reference evidence="4" key="1">
    <citation type="submission" date="2017-02" db="UniProtKB">
        <authorList>
            <consortium name="WormBaseParasite"/>
        </authorList>
    </citation>
    <scope>IDENTIFICATION</scope>
</reference>
<dbReference type="Proteomes" id="UP000274429">
    <property type="component" value="Unassembled WGS sequence"/>
</dbReference>
<sequence length="113" mass="11669">MGGGGDGRAAFSSSTSLNNLSSPAEDRRDGANQTMNSVCSAVSLPGTMRGRISGAGSGGSPSPSTTSFPLNRGKGGTQRPPRTSVSANPEPLANQEVSEKEKEELDRETRLEM</sequence>
<gene>
    <name evidence="2" type="ORF">TTAC_LOCUS4193</name>
</gene>
<dbReference type="AlphaFoldDB" id="A0A0R3WTW7"/>
<evidence type="ECO:0000313" key="4">
    <source>
        <dbReference type="WBParaSite" id="TTAC_0000420701-mRNA-1"/>
    </source>
</evidence>
<feature type="compositionally biased region" description="Basic and acidic residues" evidence="1">
    <location>
        <begin position="97"/>
        <end position="113"/>
    </location>
</feature>
<evidence type="ECO:0000256" key="1">
    <source>
        <dbReference type="SAM" id="MobiDB-lite"/>
    </source>
</evidence>
<keyword evidence="3" id="KW-1185">Reference proteome</keyword>
<feature type="compositionally biased region" description="Polar residues" evidence="1">
    <location>
        <begin position="31"/>
        <end position="40"/>
    </location>
</feature>